<dbReference type="InterPro" id="IPR002656">
    <property type="entry name" value="Acyl_transf_3_dom"/>
</dbReference>
<evidence type="ECO:0000313" key="3">
    <source>
        <dbReference type="EMBL" id="AWZ39413.1"/>
    </source>
</evidence>
<keyword evidence="3" id="KW-0808">Transferase</keyword>
<proteinExistence type="predicted"/>
<dbReference type="EMBL" id="CP023565">
    <property type="protein sequence ID" value="AWZ39413.1"/>
    <property type="molecule type" value="Genomic_DNA"/>
</dbReference>
<evidence type="ECO:0000313" key="4">
    <source>
        <dbReference type="EMBL" id="AWZ39615.1"/>
    </source>
</evidence>
<feature type="transmembrane region" description="Helical" evidence="1">
    <location>
        <begin position="7"/>
        <end position="23"/>
    </location>
</feature>
<feature type="transmembrane region" description="Helical" evidence="1">
    <location>
        <begin position="367"/>
        <end position="388"/>
    </location>
</feature>
<sequence>MRIKWFSLIRITGLICVLLYHFFQMRYTGGFIGVDIFFTFSGYLITALALDEFSRSNKFALRDFYYRRVMRILPPLILMICLVLPFTLLVGKDYITDLFHQIAAALGFVTNLFEIDTGGTYESRFIPHLFVHTWSLAIEVQFYLIWGFVLYLLTKVTATVEQFRKRVFLSSTVLAIGSALVMYLRAQQLTEFSPIYFSSIAHIFPFFVGSMLGALAGIQDLMPAFSANLAKHWTKTRALLFMSANLICLFILAYCLRFDQRETYMFGFLLASLFAAGAILGANILHRKTPDTKEPFIFGYLADISYSVYLFHWPLFVIFSKLYSNWVAALITTILSVLFASVSYYFIEPLLRGKSVEVLDKKLEFKHIMAPLGGFLTLAIGFGVFLCLQAPKISSLEQSLLLGGIQQDVGKLDMAYAKATAPKNEPSVVPAQNTDIPAGTTIIGDSVTLGSRSYLLEHMQDVDIDAEGNRTMNLAYDVLMNLQNTGQLRKNVVMCIGTNSLDDYQEQTQKVIDDLKPGHHLIFITPHDGHADSSYNSYKLGVWERTLPKKYDFITIGDWDEVARAHPEVFEGTDGTHFGGRENASQLYLECIQDALKRAEKTPVKKLRS</sequence>
<evidence type="ECO:0000313" key="5">
    <source>
        <dbReference type="Proteomes" id="UP000250143"/>
    </source>
</evidence>
<name>A0AAD0PCM6_9LACO</name>
<keyword evidence="3" id="KW-0012">Acyltransferase</keyword>
<dbReference type="PANTHER" id="PTHR23028">
    <property type="entry name" value="ACETYLTRANSFERASE"/>
    <property type="match status" value="1"/>
</dbReference>
<dbReference type="GO" id="GO:0016020">
    <property type="term" value="C:membrane"/>
    <property type="evidence" value="ECO:0007669"/>
    <property type="project" value="TreeGrafter"/>
</dbReference>
<dbReference type="InterPro" id="IPR050879">
    <property type="entry name" value="Acyltransferase_3"/>
</dbReference>
<dbReference type="RefSeq" id="WP_112193208.1">
    <property type="nucleotide sequence ID" value="NZ_CP023565.1"/>
</dbReference>
<feature type="transmembrane region" description="Helical" evidence="1">
    <location>
        <begin position="196"/>
        <end position="218"/>
    </location>
</feature>
<keyword evidence="1" id="KW-0472">Membrane</keyword>
<feature type="transmembrane region" description="Helical" evidence="1">
    <location>
        <begin position="129"/>
        <end position="154"/>
    </location>
</feature>
<accession>A0AAD0PCM6</accession>
<feature type="transmembrane region" description="Helical" evidence="1">
    <location>
        <begin position="72"/>
        <end position="92"/>
    </location>
</feature>
<gene>
    <name evidence="4" type="ORF">CPQ89_00490</name>
    <name evidence="3" type="ORF">CPS94_11025</name>
</gene>
<feature type="transmembrane region" description="Helical" evidence="1">
    <location>
        <begin position="238"/>
        <end position="256"/>
    </location>
</feature>
<dbReference type="AlphaFoldDB" id="A0AAD0PCM6"/>
<dbReference type="KEGG" id="lmur:CPS94_11025"/>
<dbReference type="GO" id="GO:0016747">
    <property type="term" value="F:acyltransferase activity, transferring groups other than amino-acyl groups"/>
    <property type="evidence" value="ECO:0007669"/>
    <property type="project" value="InterPro"/>
</dbReference>
<keyword evidence="1" id="KW-1133">Transmembrane helix</keyword>
<dbReference type="Pfam" id="PF01757">
    <property type="entry name" value="Acyl_transf_3"/>
    <property type="match status" value="1"/>
</dbReference>
<feature type="transmembrane region" description="Helical" evidence="1">
    <location>
        <begin position="29"/>
        <end position="51"/>
    </location>
</feature>
<dbReference type="Proteomes" id="UP000250143">
    <property type="component" value="Chromosome"/>
</dbReference>
<organism evidence="3 6">
    <name type="scientific">Ligilactobacillus murinus</name>
    <dbReference type="NCBI Taxonomy" id="1622"/>
    <lineage>
        <taxon>Bacteria</taxon>
        <taxon>Bacillati</taxon>
        <taxon>Bacillota</taxon>
        <taxon>Bacilli</taxon>
        <taxon>Lactobacillales</taxon>
        <taxon>Lactobacillaceae</taxon>
        <taxon>Ligilactobacillus</taxon>
    </lineage>
</organism>
<protein>
    <submittedName>
        <fullName evidence="3">Acyltransferase</fullName>
    </submittedName>
</protein>
<evidence type="ECO:0000259" key="2">
    <source>
        <dbReference type="Pfam" id="PF01757"/>
    </source>
</evidence>
<feature type="transmembrane region" description="Helical" evidence="1">
    <location>
        <begin position="263"/>
        <end position="285"/>
    </location>
</feature>
<feature type="transmembrane region" description="Helical" evidence="1">
    <location>
        <begin position="297"/>
        <end position="319"/>
    </location>
</feature>
<keyword evidence="5" id="KW-1185">Reference proteome</keyword>
<feature type="transmembrane region" description="Helical" evidence="1">
    <location>
        <begin position="326"/>
        <end position="347"/>
    </location>
</feature>
<dbReference type="Proteomes" id="UP000250153">
    <property type="component" value="Chromosome"/>
</dbReference>
<dbReference type="GO" id="GO:0009103">
    <property type="term" value="P:lipopolysaccharide biosynthetic process"/>
    <property type="evidence" value="ECO:0007669"/>
    <property type="project" value="TreeGrafter"/>
</dbReference>
<evidence type="ECO:0000256" key="1">
    <source>
        <dbReference type="SAM" id="Phobius"/>
    </source>
</evidence>
<keyword evidence="1" id="KW-0812">Transmembrane</keyword>
<reference evidence="5 6" key="1">
    <citation type="submission" date="2017-09" db="EMBL/GenBank/DDBJ databases">
        <title>Predominant Lactobacillus spp. isolated from feces of mice subjected to short-term calorie restriction.</title>
        <authorList>
            <person name="Zhang C."/>
            <person name="Zhao L."/>
            <person name="Pan F."/>
        </authorList>
    </citation>
    <scope>NUCLEOTIDE SEQUENCE [LARGE SCALE GENOMIC DNA]</scope>
    <source>
        <strain evidence="4 5">CR141</strain>
        <strain evidence="3 6">CR147</strain>
    </source>
</reference>
<dbReference type="EMBL" id="CP023566">
    <property type="protein sequence ID" value="AWZ39615.1"/>
    <property type="molecule type" value="Genomic_DNA"/>
</dbReference>
<feature type="transmembrane region" description="Helical" evidence="1">
    <location>
        <begin position="166"/>
        <end position="184"/>
    </location>
</feature>
<dbReference type="GeneID" id="48467688"/>
<evidence type="ECO:0000313" key="6">
    <source>
        <dbReference type="Proteomes" id="UP000250153"/>
    </source>
</evidence>
<dbReference type="PANTHER" id="PTHR23028:SF53">
    <property type="entry name" value="ACYL_TRANSF_3 DOMAIN-CONTAINING PROTEIN"/>
    <property type="match status" value="1"/>
</dbReference>
<feature type="domain" description="Acyltransferase 3" evidence="2">
    <location>
        <begin position="4"/>
        <end position="342"/>
    </location>
</feature>